<reference evidence="1" key="1">
    <citation type="journal article" date="2023" name="bioRxiv">
        <title>Improved chromosome-level genome assembly for marigold (Tagetes erecta).</title>
        <authorList>
            <person name="Jiang F."/>
            <person name="Yuan L."/>
            <person name="Wang S."/>
            <person name="Wang H."/>
            <person name="Xu D."/>
            <person name="Wang A."/>
            <person name="Fan W."/>
        </authorList>
    </citation>
    <scope>NUCLEOTIDE SEQUENCE</scope>
    <source>
        <strain evidence="1">WSJ</strain>
        <tissue evidence="1">Leaf</tissue>
    </source>
</reference>
<sequence>MKFLYVYMEVRSERLVASLERLQTGFAWFSCNGLRLEVVLIGDLIAWFSCNGLVGDLIARLRELCISRYG</sequence>
<keyword evidence="2" id="KW-1185">Reference proteome</keyword>
<protein>
    <submittedName>
        <fullName evidence="1">Uncharacterized protein</fullName>
    </submittedName>
</protein>
<gene>
    <name evidence="1" type="ORF">QVD17_27485</name>
</gene>
<dbReference type="Proteomes" id="UP001229421">
    <property type="component" value="Unassembled WGS sequence"/>
</dbReference>
<proteinExistence type="predicted"/>
<name>A0AAD8K8R7_TARER</name>
<evidence type="ECO:0000313" key="2">
    <source>
        <dbReference type="Proteomes" id="UP001229421"/>
    </source>
</evidence>
<comment type="caution">
    <text evidence="1">The sequence shown here is derived from an EMBL/GenBank/DDBJ whole genome shotgun (WGS) entry which is preliminary data.</text>
</comment>
<dbReference type="EMBL" id="JAUHHV010000007">
    <property type="protein sequence ID" value="KAK1418342.1"/>
    <property type="molecule type" value="Genomic_DNA"/>
</dbReference>
<accession>A0AAD8K8R7</accession>
<dbReference type="AlphaFoldDB" id="A0AAD8K8R7"/>
<organism evidence="1 2">
    <name type="scientific">Tagetes erecta</name>
    <name type="common">African marigold</name>
    <dbReference type="NCBI Taxonomy" id="13708"/>
    <lineage>
        <taxon>Eukaryota</taxon>
        <taxon>Viridiplantae</taxon>
        <taxon>Streptophyta</taxon>
        <taxon>Embryophyta</taxon>
        <taxon>Tracheophyta</taxon>
        <taxon>Spermatophyta</taxon>
        <taxon>Magnoliopsida</taxon>
        <taxon>eudicotyledons</taxon>
        <taxon>Gunneridae</taxon>
        <taxon>Pentapetalae</taxon>
        <taxon>asterids</taxon>
        <taxon>campanulids</taxon>
        <taxon>Asterales</taxon>
        <taxon>Asteraceae</taxon>
        <taxon>Asteroideae</taxon>
        <taxon>Heliantheae alliance</taxon>
        <taxon>Tageteae</taxon>
        <taxon>Tagetes</taxon>
    </lineage>
</organism>
<evidence type="ECO:0000313" key="1">
    <source>
        <dbReference type="EMBL" id="KAK1418342.1"/>
    </source>
</evidence>